<sequence>MTILIQGWYSLISMSGEKKNCYSKAFEVLHERQKELLYFDQDILNILFVGHVILLRRDFNCIYGVDQELKNTK</sequence>
<dbReference type="Gene3D" id="3.90.550.10">
    <property type="entry name" value="Spore Coat Polysaccharide Biosynthesis Protein SpsA, Chain A"/>
    <property type="match status" value="1"/>
</dbReference>
<dbReference type="Pfam" id="PF01501">
    <property type="entry name" value="Glyco_transf_8"/>
    <property type="match status" value="1"/>
</dbReference>
<dbReference type="InterPro" id="IPR002495">
    <property type="entry name" value="Glyco_trans_8"/>
</dbReference>
<gene>
    <name evidence="1" type="ORF">NCTC10786_05655</name>
</gene>
<dbReference type="SUPFAM" id="SSF53448">
    <property type="entry name" value="Nucleotide-diphospho-sugar transferases"/>
    <property type="match status" value="1"/>
</dbReference>
<accession>A0A2X2YQC5</accession>
<evidence type="ECO:0000313" key="2">
    <source>
        <dbReference type="Proteomes" id="UP000251584"/>
    </source>
</evidence>
<keyword evidence="1" id="KW-0808">Transferase</keyword>
<dbReference type="AlphaFoldDB" id="A0A2X2YQC5"/>
<keyword evidence="1" id="KW-0328">Glycosyltransferase</keyword>
<proteinExistence type="predicted"/>
<reference evidence="1 2" key="1">
    <citation type="submission" date="2018-06" db="EMBL/GenBank/DDBJ databases">
        <authorList>
            <consortium name="Pathogen Informatics"/>
            <person name="Doyle S."/>
        </authorList>
    </citation>
    <scope>NUCLEOTIDE SEQUENCE [LARGE SCALE GENOMIC DNA]</scope>
    <source>
        <strain evidence="1 2">NCTC10786</strain>
    </source>
</reference>
<name>A0A2X2YQC5_CITKO</name>
<organism evidence="1 2">
    <name type="scientific">Citrobacter koseri</name>
    <name type="common">Citrobacter diversus</name>
    <dbReference type="NCBI Taxonomy" id="545"/>
    <lineage>
        <taxon>Bacteria</taxon>
        <taxon>Pseudomonadati</taxon>
        <taxon>Pseudomonadota</taxon>
        <taxon>Gammaproteobacteria</taxon>
        <taxon>Enterobacterales</taxon>
        <taxon>Enterobacteriaceae</taxon>
        <taxon>Citrobacter</taxon>
    </lineage>
</organism>
<protein>
    <submittedName>
        <fullName evidence="1">Lipopolysaccharide 1,3-galactosyltransferase</fullName>
    </submittedName>
</protein>
<dbReference type="Proteomes" id="UP000251584">
    <property type="component" value="Unassembled WGS sequence"/>
</dbReference>
<dbReference type="EMBL" id="UAVY01000010">
    <property type="protein sequence ID" value="SQB40550.1"/>
    <property type="molecule type" value="Genomic_DNA"/>
</dbReference>
<evidence type="ECO:0000313" key="1">
    <source>
        <dbReference type="EMBL" id="SQB40550.1"/>
    </source>
</evidence>
<dbReference type="InterPro" id="IPR029044">
    <property type="entry name" value="Nucleotide-diphossugar_trans"/>
</dbReference>
<dbReference type="GO" id="GO:0016757">
    <property type="term" value="F:glycosyltransferase activity"/>
    <property type="evidence" value="ECO:0007669"/>
    <property type="project" value="UniProtKB-KW"/>
</dbReference>